<feature type="transmembrane region" description="Helical" evidence="24">
    <location>
        <begin position="12"/>
        <end position="35"/>
    </location>
</feature>
<dbReference type="GO" id="GO:0004605">
    <property type="term" value="F:phosphatidate cytidylyltransferase activity"/>
    <property type="evidence" value="ECO:0007669"/>
    <property type="project" value="UniProtKB-EC"/>
</dbReference>
<dbReference type="Proteomes" id="UP000236151">
    <property type="component" value="Unassembled WGS sequence"/>
</dbReference>
<evidence type="ECO:0000256" key="24">
    <source>
        <dbReference type="SAM" id="Phobius"/>
    </source>
</evidence>
<evidence type="ECO:0000256" key="11">
    <source>
        <dbReference type="ARBA" id="ARBA00022692"/>
    </source>
</evidence>
<protein>
    <recommendedName>
        <fullName evidence="7">Phosphatidate cytidylyltransferase</fullName>
        <ecNumber evidence="6">2.7.7.41</ecNumber>
    </recommendedName>
    <alternativeName>
        <fullName evidence="20">CDP-DAG synthase</fullName>
    </alternativeName>
    <alternativeName>
        <fullName evidence="22">CDP-DG synthase</fullName>
    </alternativeName>
    <alternativeName>
        <fullName evidence="18">CDP-diacylglycerol synthase</fullName>
    </alternativeName>
    <alternativeName>
        <fullName evidence="21">CDP-diglyceride pyrophosphorylase</fullName>
    </alternativeName>
    <alternativeName>
        <fullName evidence="23">CDP-diglyceride synthase</fullName>
    </alternativeName>
    <alternativeName>
        <fullName evidence="19">CTP:phosphatidate cytidylyltransferase</fullName>
    </alternativeName>
</protein>
<comment type="catalytic activity">
    <reaction evidence="1">
        <text>a 1,2-diacyl-sn-glycero-3-phosphate + CTP + H(+) = a CDP-1,2-diacyl-sn-glycerol + diphosphate</text>
        <dbReference type="Rhea" id="RHEA:16229"/>
        <dbReference type="ChEBI" id="CHEBI:15378"/>
        <dbReference type="ChEBI" id="CHEBI:33019"/>
        <dbReference type="ChEBI" id="CHEBI:37563"/>
        <dbReference type="ChEBI" id="CHEBI:58332"/>
        <dbReference type="ChEBI" id="CHEBI:58608"/>
        <dbReference type="EC" id="2.7.7.41"/>
    </reaction>
</comment>
<proteinExistence type="inferred from homology"/>
<evidence type="ECO:0000256" key="4">
    <source>
        <dbReference type="ARBA" id="ARBA00005189"/>
    </source>
</evidence>
<evidence type="ECO:0000256" key="22">
    <source>
        <dbReference type="ARBA" id="ARBA00032743"/>
    </source>
</evidence>
<keyword evidence="10 25" id="KW-0808">Transferase</keyword>
<reference evidence="26" key="1">
    <citation type="submission" date="2017-06" db="EMBL/GenBank/DDBJ databases">
        <title>Investigating the central metabolism of Clostridium thermosuccinogenes.</title>
        <authorList>
            <person name="Koendjbiharie J.G."/>
            <person name="Van Kranenburg R."/>
            <person name="Vriesendorp B."/>
        </authorList>
    </citation>
    <scope>NUCLEOTIDE SEQUENCE [LARGE SCALE GENOMIC DNA]</scope>
    <source>
        <strain evidence="26">DSM 5806</strain>
    </source>
</reference>
<keyword evidence="15 24" id="KW-0472">Membrane</keyword>
<evidence type="ECO:0000256" key="23">
    <source>
        <dbReference type="ARBA" id="ARBA00033406"/>
    </source>
</evidence>
<keyword evidence="12 25" id="KW-0548">Nucleotidyltransferase</keyword>
<evidence type="ECO:0000256" key="17">
    <source>
        <dbReference type="ARBA" id="ARBA00023264"/>
    </source>
</evidence>
<evidence type="ECO:0000256" key="6">
    <source>
        <dbReference type="ARBA" id="ARBA00012487"/>
    </source>
</evidence>
<dbReference type="Pfam" id="PF01148">
    <property type="entry name" value="CTP_transf_1"/>
    <property type="match status" value="1"/>
</dbReference>
<keyword evidence="13 24" id="KW-1133">Transmembrane helix</keyword>
<keyword evidence="26" id="KW-1185">Reference proteome</keyword>
<evidence type="ECO:0000256" key="1">
    <source>
        <dbReference type="ARBA" id="ARBA00001698"/>
    </source>
</evidence>
<dbReference type="GO" id="GO:0005886">
    <property type="term" value="C:plasma membrane"/>
    <property type="evidence" value="ECO:0007669"/>
    <property type="project" value="UniProtKB-SubCell"/>
</dbReference>
<evidence type="ECO:0000256" key="15">
    <source>
        <dbReference type="ARBA" id="ARBA00023136"/>
    </source>
</evidence>
<comment type="pathway">
    <text evidence="4">Lipid metabolism.</text>
</comment>
<dbReference type="GO" id="GO:0016024">
    <property type="term" value="P:CDP-diacylglycerol biosynthetic process"/>
    <property type="evidence" value="ECO:0007669"/>
    <property type="project" value="TreeGrafter"/>
</dbReference>
<keyword evidence="14" id="KW-0443">Lipid metabolism</keyword>
<evidence type="ECO:0000313" key="26">
    <source>
        <dbReference type="Proteomes" id="UP000236151"/>
    </source>
</evidence>
<keyword evidence="17" id="KW-1208">Phospholipid metabolism</keyword>
<organism evidence="25 26">
    <name type="scientific">Clostridium thermosuccinogenes</name>
    <dbReference type="NCBI Taxonomy" id="84032"/>
    <lineage>
        <taxon>Bacteria</taxon>
        <taxon>Bacillati</taxon>
        <taxon>Bacillota</taxon>
        <taxon>Clostridia</taxon>
        <taxon>Eubacteriales</taxon>
        <taxon>Clostridiaceae</taxon>
        <taxon>Clostridium</taxon>
    </lineage>
</organism>
<feature type="transmembrane region" description="Helical" evidence="24">
    <location>
        <begin position="86"/>
        <end position="107"/>
    </location>
</feature>
<feature type="transmembrane region" description="Helical" evidence="24">
    <location>
        <begin position="55"/>
        <end position="74"/>
    </location>
</feature>
<evidence type="ECO:0000256" key="8">
    <source>
        <dbReference type="ARBA" id="ARBA00022475"/>
    </source>
</evidence>
<dbReference type="PANTHER" id="PTHR46382">
    <property type="entry name" value="PHOSPHATIDATE CYTIDYLYLTRANSFERASE"/>
    <property type="match status" value="1"/>
</dbReference>
<evidence type="ECO:0000256" key="3">
    <source>
        <dbReference type="ARBA" id="ARBA00005119"/>
    </source>
</evidence>
<evidence type="ECO:0000256" key="10">
    <source>
        <dbReference type="ARBA" id="ARBA00022679"/>
    </source>
</evidence>
<evidence type="ECO:0000256" key="21">
    <source>
        <dbReference type="ARBA" id="ARBA00032396"/>
    </source>
</evidence>
<evidence type="ECO:0000256" key="18">
    <source>
        <dbReference type="ARBA" id="ARBA00029893"/>
    </source>
</evidence>
<evidence type="ECO:0000256" key="13">
    <source>
        <dbReference type="ARBA" id="ARBA00022989"/>
    </source>
</evidence>
<feature type="transmembrane region" description="Helical" evidence="24">
    <location>
        <begin position="144"/>
        <end position="164"/>
    </location>
</feature>
<evidence type="ECO:0000256" key="2">
    <source>
        <dbReference type="ARBA" id="ARBA00004651"/>
    </source>
</evidence>
<feature type="transmembrane region" description="Helical" evidence="24">
    <location>
        <begin position="262"/>
        <end position="281"/>
    </location>
</feature>
<evidence type="ECO:0000256" key="12">
    <source>
        <dbReference type="ARBA" id="ARBA00022695"/>
    </source>
</evidence>
<comment type="subcellular location">
    <subcellularLocation>
        <location evidence="2">Cell membrane</location>
        <topology evidence="2">Multi-pass membrane protein</topology>
    </subcellularLocation>
</comment>
<keyword evidence="16" id="KW-0594">Phospholipid biosynthesis</keyword>
<keyword evidence="9" id="KW-0444">Lipid biosynthesis</keyword>
<dbReference type="RefSeq" id="WP_103080277.1">
    <property type="nucleotide sequence ID" value="NZ_CP021850.1"/>
</dbReference>
<evidence type="ECO:0000256" key="16">
    <source>
        <dbReference type="ARBA" id="ARBA00023209"/>
    </source>
</evidence>
<evidence type="ECO:0000256" key="20">
    <source>
        <dbReference type="ARBA" id="ARBA00032253"/>
    </source>
</evidence>
<sequence>MKTRIISAVIGLVLLFAVVLSGKYLLGIGIFILALIGVHEFYNAIGKAGYKPVRIIGYISCLPILFIGMGVTSAKVYSYISLFKSINYFSLGMYAALVFLFAMTIFLHDRYNIADIALTLFGAFYVAFLFSFVPLTRNLPNGSYFIWMVFIGAFVTDTFAYFTGVFFGKTKFLPAISANKTLEGSIGGIIGCTVMMVLYGMFINSYSPVNPDIPLYHFAILGLLSGVLSQIGDWSASAIKRYVKIKDYGKIMPGHGGVLDRFDSILFIAPVVYFYLSFVILA</sequence>
<dbReference type="EMBL" id="NIOJ01000004">
    <property type="protein sequence ID" value="PNU01148.1"/>
    <property type="molecule type" value="Genomic_DNA"/>
</dbReference>
<feature type="transmembrane region" description="Helical" evidence="24">
    <location>
        <begin position="113"/>
        <end position="132"/>
    </location>
</feature>
<evidence type="ECO:0000256" key="19">
    <source>
        <dbReference type="ARBA" id="ARBA00031825"/>
    </source>
</evidence>
<evidence type="ECO:0000256" key="9">
    <source>
        <dbReference type="ARBA" id="ARBA00022516"/>
    </source>
</evidence>
<accession>A0A2K2F6M0</accession>
<evidence type="ECO:0000313" key="25">
    <source>
        <dbReference type="EMBL" id="PNU01148.1"/>
    </source>
</evidence>
<keyword evidence="11 24" id="KW-0812">Transmembrane</keyword>
<dbReference type="PANTHER" id="PTHR46382:SF1">
    <property type="entry name" value="PHOSPHATIDATE CYTIDYLYLTRANSFERASE"/>
    <property type="match status" value="1"/>
</dbReference>
<comment type="pathway">
    <text evidence="3">Phospholipid metabolism; CDP-diacylglycerol biosynthesis; CDP-diacylglycerol from sn-glycerol 3-phosphate: step 3/3.</text>
</comment>
<gene>
    <name evidence="25" type="ORF">CDQ84_02905</name>
</gene>
<feature type="transmembrane region" description="Helical" evidence="24">
    <location>
        <begin position="184"/>
        <end position="203"/>
    </location>
</feature>
<feature type="transmembrane region" description="Helical" evidence="24">
    <location>
        <begin position="215"/>
        <end position="232"/>
    </location>
</feature>
<comment type="caution">
    <text evidence="25">The sequence shown here is derived from an EMBL/GenBank/DDBJ whole genome shotgun (WGS) entry which is preliminary data.</text>
</comment>
<dbReference type="KEGG" id="cthd:CDO33_05930"/>
<keyword evidence="8" id="KW-1003">Cell membrane</keyword>
<comment type="similarity">
    <text evidence="5">Belongs to the CDS family.</text>
</comment>
<name>A0A2K2F6M0_9CLOT</name>
<evidence type="ECO:0000256" key="14">
    <source>
        <dbReference type="ARBA" id="ARBA00023098"/>
    </source>
</evidence>
<dbReference type="OrthoDB" id="9799199at2"/>
<dbReference type="EC" id="2.7.7.41" evidence="6"/>
<evidence type="ECO:0000256" key="7">
    <source>
        <dbReference type="ARBA" id="ARBA00019373"/>
    </source>
</evidence>
<evidence type="ECO:0000256" key="5">
    <source>
        <dbReference type="ARBA" id="ARBA00010185"/>
    </source>
</evidence>
<dbReference type="AlphaFoldDB" id="A0A2K2F6M0"/>